<dbReference type="InterPro" id="IPR036976">
    <property type="entry name" value="RimM_N_sf"/>
</dbReference>
<dbReference type="Pfam" id="PF24986">
    <property type="entry name" value="PRC_RimM"/>
    <property type="match status" value="1"/>
</dbReference>
<proteinExistence type="inferred from homology"/>
<evidence type="ECO:0000256" key="1">
    <source>
        <dbReference type="ARBA" id="ARBA00022490"/>
    </source>
</evidence>
<dbReference type="InterPro" id="IPR009000">
    <property type="entry name" value="Transl_B-barrel_sf"/>
</dbReference>
<keyword evidence="1 5" id="KW-0963">Cytoplasm</keyword>
<accession>A0A1S6IXB9</accession>
<dbReference type="Proteomes" id="UP000189464">
    <property type="component" value="Chromosome"/>
</dbReference>
<dbReference type="InterPro" id="IPR011961">
    <property type="entry name" value="RimM"/>
</dbReference>
<evidence type="ECO:0000313" key="8">
    <source>
        <dbReference type="EMBL" id="AQS59426.1"/>
    </source>
</evidence>
<dbReference type="GO" id="GO:0006364">
    <property type="term" value="P:rRNA processing"/>
    <property type="evidence" value="ECO:0007669"/>
    <property type="project" value="UniProtKB-UniRule"/>
</dbReference>
<dbReference type="STRING" id="1833852.B0537_10205"/>
<dbReference type="SUPFAM" id="SSF50346">
    <property type="entry name" value="PRC-barrel domain"/>
    <property type="match status" value="1"/>
</dbReference>
<dbReference type="AlphaFoldDB" id="A0A1S6IXB9"/>
<dbReference type="InterPro" id="IPR011033">
    <property type="entry name" value="PRC_barrel-like_sf"/>
</dbReference>
<evidence type="ECO:0000256" key="2">
    <source>
        <dbReference type="ARBA" id="ARBA00022517"/>
    </source>
</evidence>
<dbReference type="SUPFAM" id="SSF50447">
    <property type="entry name" value="Translation proteins"/>
    <property type="match status" value="1"/>
</dbReference>
<dbReference type="HAMAP" id="MF_00014">
    <property type="entry name" value="Ribosome_mat_RimM"/>
    <property type="match status" value="1"/>
</dbReference>
<keyword evidence="4 5" id="KW-0143">Chaperone</keyword>
<evidence type="ECO:0000256" key="3">
    <source>
        <dbReference type="ARBA" id="ARBA00022552"/>
    </source>
</evidence>
<dbReference type="PANTHER" id="PTHR33692:SF1">
    <property type="entry name" value="RIBOSOME MATURATION FACTOR RIMM"/>
    <property type="match status" value="1"/>
</dbReference>
<dbReference type="GO" id="GO:0043022">
    <property type="term" value="F:ribosome binding"/>
    <property type="evidence" value="ECO:0007669"/>
    <property type="project" value="InterPro"/>
</dbReference>
<evidence type="ECO:0000256" key="5">
    <source>
        <dbReference type="HAMAP-Rule" id="MF_00014"/>
    </source>
</evidence>
<evidence type="ECO:0000259" key="7">
    <source>
        <dbReference type="Pfam" id="PF24986"/>
    </source>
</evidence>
<protein>
    <recommendedName>
        <fullName evidence="5">Ribosome maturation factor RimM</fullName>
    </recommendedName>
</protein>
<dbReference type="InterPro" id="IPR002676">
    <property type="entry name" value="RimM_N"/>
</dbReference>
<evidence type="ECO:0000259" key="6">
    <source>
        <dbReference type="Pfam" id="PF01782"/>
    </source>
</evidence>
<dbReference type="GO" id="GO:0005840">
    <property type="term" value="C:ribosome"/>
    <property type="evidence" value="ECO:0007669"/>
    <property type="project" value="InterPro"/>
</dbReference>
<dbReference type="NCBIfam" id="TIGR02273">
    <property type="entry name" value="16S_RimM"/>
    <property type="match status" value="1"/>
</dbReference>
<name>A0A1S6IXB9_9FIRM</name>
<feature type="domain" description="Ribosome maturation factor RimM PRC barrel" evidence="7">
    <location>
        <begin position="101"/>
        <end position="168"/>
    </location>
</feature>
<evidence type="ECO:0000313" key="9">
    <source>
        <dbReference type="Proteomes" id="UP000189464"/>
    </source>
</evidence>
<comment type="subunit">
    <text evidence="5">Binds ribosomal protein uS19.</text>
</comment>
<dbReference type="Gene3D" id="2.30.30.240">
    <property type="entry name" value="PRC-barrel domain"/>
    <property type="match status" value="1"/>
</dbReference>
<gene>
    <name evidence="5" type="primary">rimM</name>
    <name evidence="8" type="ORF">B0537_10205</name>
</gene>
<dbReference type="PANTHER" id="PTHR33692">
    <property type="entry name" value="RIBOSOME MATURATION FACTOR RIMM"/>
    <property type="match status" value="1"/>
</dbReference>
<dbReference type="GO" id="GO:0005737">
    <property type="term" value="C:cytoplasm"/>
    <property type="evidence" value="ECO:0007669"/>
    <property type="project" value="UniProtKB-SubCell"/>
</dbReference>
<comment type="domain">
    <text evidence="5">The PRC barrel domain binds ribosomal protein uS19.</text>
</comment>
<dbReference type="Gene3D" id="2.40.30.60">
    <property type="entry name" value="RimM"/>
    <property type="match status" value="1"/>
</dbReference>
<dbReference type="GO" id="GO:0042274">
    <property type="term" value="P:ribosomal small subunit biogenesis"/>
    <property type="evidence" value="ECO:0007669"/>
    <property type="project" value="UniProtKB-UniRule"/>
</dbReference>
<sequence length="170" mass="19001">MTEQYITVGEIVNTQGVQGEVRVIPATDFPERFFKMKKVLVLHKGQRQEYVIERAREHKQFIILKFAEVSDMTAAEKLKGALLQITPAELTPLPPGSYYQFQIIGLEVIDEQGRSLGTVTNILRTGANDVYEVKRPAGKDLLIPALKSVIKKIDLPAGKMEVVLPEGLLE</sequence>
<reference evidence="8 9" key="1">
    <citation type="journal article" date="2016" name="Int. J. Syst. Evol. Microbiol.">
        <title>Desulfotomaculum ferrireducens sp. nov., a moderately thermophilic sulfate-reducing and dissimilatory Fe(III)-reducing bacterium isolated from compost.</title>
        <authorList>
            <person name="Yang G."/>
            <person name="Guo J."/>
            <person name="Zhuang L."/>
            <person name="Yuan Y."/>
            <person name="Zhou S."/>
        </authorList>
    </citation>
    <scope>NUCLEOTIDE SEQUENCE [LARGE SCALE GENOMIC DNA]</scope>
    <source>
        <strain evidence="8 9">GSS09</strain>
    </source>
</reference>
<comment type="similarity">
    <text evidence="5">Belongs to the RimM family.</text>
</comment>
<dbReference type="KEGG" id="dfg:B0537_10205"/>
<dbReference type="OrthoDB" id="9810331at2"/>
<comment type="function">
    <text evidence="5">An accessory protein needed during the final step in the assembly of 30S ribosomal subunit, possibly for assembly of the head region. Essential for efficient processing of 16S rRNA. May be needed both before and after RbfA during the maturation of 16S rRNA. It has affinity for free ribosomal 30S subunits but not for 70S ribosomes.</text>
</comment>
<keyword evidence="3 5" id="KW-0698">rRNA processing</keyword>
<evidence type="ECO:0000256" key="4">
    <source>
        <dbReference type="ARBA" id="ARBA00023186"/>
    </source>
</evidence>
<dbReference type="InterPro" id="IPR056792">
    <property type="entry name" value="PRC_RimM"/>
</dbReference>
<dbReference type="EMBL" id="CP019698">
    <property type="protein sequence ID" value="AQS59426.1"/>
    <property type="molecule type" value="Genomic_DNA"/>
</dbReference>
<feature type="domain" description="RimM N-terminal" evidence="6">
    <location>
        <begin position="7"/>
        <end position="86"/>
    </location>
</feature>
<organism evidence="8 9">
    <name type="scientific">Desulforamulus ferrireducens</name>
    <dbReference type="NCBI Taxonomy" id="1833852"/>
    <lineage>
        <taxon>Bacteria</taxon>
        <taxon>Bacillati</taxon>
        <taxon>Bacillota</taxon>
        <taxon>Clostridia</taxon>
        <taxon>Eubacteriales</taxon>
        <taxon>Peptococcaceae</taxon>
        <taxon>Desulforamulus</taxon>
    </lineage>
</organism>
<keyword evidence="9" id="KW-1185">Reference proteome</keyword>
<dbReference type="RefSeq" id="WP_077714496.1">
    <property type="nucleotide sequence ID" value="NZ_CP019698.1"/>
</dbReference>
<dbReference type="Pfam" id="PF01782">
    <property type="entry name" value="RimM"/>
    <property type="match status" value="1"/>
</dbReference>
<keyword evidence="2 5" id="KW-0690">Ribosome biogenesis</keyword>
<comment type="subcellular location">
    <subcellularLocation>
        <location evidence="5">Cytoplasm</location>
    </subcellularLocation>
</comment>